<dbReference type="Proteomes" id="UP000192486">
    <property type="component" value="Chromosome"/>
</dbReference>
<organism evidence="3 4">
    <name type="scientific">Sporosarcina ureae</name>
    <dbReference type="NCBI Taxonomy" id="1571"/>
    <lineage>
        <taxon>Bacteria</taxon>
        <taxon>Bacillati</taxon>
        <taxon>Bacillota</taxon>
        <taxon>Bacilli</taxon>
        <taxon>Bacillales</taxon>
        <taxon>Caryophanaceae</taxon>
        <taxon>Sporosarcina</taxon>
    </lineage>
</organism>
<evidence type="ECO:0000256" key="1">
    <source>
        <dbReference type="ARBA" id="ARBA00022729"/>
    </source>
</evidence>
<dbReference type="Pfam" id="PF13205">
    <property type="entry name" value="Big_5"/>
    <property type="match status" value="1"/>
</dbReference>
<proteinExistence type="predicted"/>
<dbReference type="InterPro" id="IPR014755">
    <property type="entry name" value="Cu-Rt/internalin_Ig-like"/>
</dbReference>
<evidence type="ECO:0000313" key="3">
    <source>
        <dbReference type="EMBL" id="ARF14906.1"/>
    </source>
</evidence>
<accession>A0ABN4YVR0</accession>
<dbReference type="Gene3D" id="2.60.40.1220">
    <property type="match status" value="1"/>
</dbReference>
<reference evidence="3 4" key="1">
    <citation type="submission" date="2016-04" db="EMBL/GenBank/DDBJ databases">
        <title>Comparative Genomics and Epigenetics of Sporosarcina ureae.</title>
        <authorList>
            <person name="Oliver A.S."/>
            <person name="Cooper K.K."/>
        </authorList>
    </citation>
    <scope>NUCLEOTIDE SEQUENCE [LARGE SCALE GENOMIC DNA]</scope>
    <source>
        <strain evidence="3 4">S204</strain>
    </source>
</reference>
<evidence type="ECO:0000313" key="4">
    <source>
        <dbReference type="Proteomes" id="UP000192486"/>
    </source>
</evidence>
<gene>
    <name evidence="3" type="ORF">SporoS204_12535</name>
</gene>
<dbReference type="EMBL" id="CP015108">
    <property type="protein sequence ID" value="ARF14906.1"/>
    <property type="molecule type" value="Genomic_DNA"/>
</dbReference>
<keyword evidence="4" id="KW-1185">Reference proteome</keyword>
<sequence>MIQHGQVVARANQLDSYSVIGEYQTKHLEKGNSFQNVNGENIVDIVLYLGSKEVARVRDFSVYVYDEPAISFVNPYQIGVQSEKFGLSLEMLNVDESQAVDIYLRDEENNRITNIDKIVTDYYDENESTRRLDFGLSFIDPLYLQEFTTYDVVVEVNGHVIQNPENEEVYLAEDSYIGTTYHAQISDLRYRGLGINLLHNNPYRIVVEQGGKVTKELNDIQAFFNEETYKEEINVKLMPEYFTDYGGAYTIKVYNALNKEMKNFEFLVEKDVVHENDVTNPFEGFKTFEKRENIKPTKTWSVTFNQAVDENTINNSNTYIVEKESGKSVKVEYALQEEGTLLEITPEKNFTSGVTYTLIVDQRVTSGAGKQLNEPAAIEFTVK</sequence>
<name>A0ABN4YVR0_SPOUR</name>
<evidence type="ECO:0000259" key="2">
    <source>
        <dbReference type="Pfam" id="PF13205"/>
    </source>
</evidence>
<keyword evidence="1" id="KW-0732">Signal</keyword>
<dbReference type="InterPro" id="IPR032812">
    <property type="entry name" value="SbsA_Ig"/>
</dbReference>
<protein>
    <recommendedName>
        <fullName evidence="2">SbsA Ig-like domain-containing protein</fullName>
    </recommendedName>
</protein>
<feature type="domain" description="SbsA Ig-like" evidence="2">
    <location>
        <begin position="292"/>
        <end position="381"/>
    </location>
</feature>